<dbReference type="EMBL" id="KI683158">
    <property type="protein sequence ID" value="ETL78927.1"/>
    <property type="molecule type" value="Genomic_DNA"/>
</dbReference>
<dbReference type="Proteomes" id="UP000054423">
    <property type="component" value="Unassembled WGS sequence"/>
</dbReference>
<accession>W2K1C9</accession>
<reference evidence="1" key="1">
    <citation type="submission" date="2013-11" db="EMBL/GenBank/DDBJ databases">
        <title>The Genome Sequence of Phytophthora parasitica CHvinca01.</title>
        <authorList>
            <consortium name="The Broad Institute Genomics Platform"/>
            <person name="Russ C."/>
            <person name="Tyler B."/>
            <person name="Panabieres F."/>
            <person name="Shan W."/>
            <person name="Tripathy S."/>
            <person name="Grunwald N."/>
            <person name="Machado M."/>
            <person name="Johnson C.S."/>
            <person name="Arredondo F."/>
            <person name="Hong C."/>
            <person name="Coffey M."/>
            <person name="Young S.K."/>
            <person name="Zeng Q."/>
            <person name="Gargeya S."/>
            <person name="Fitzgerald M."/>
            <person name="Abouelleil A."/>
            <person name="Alvarado L."/>
            <person name="Chapman S.B."/>
            <person name="Gainer-Dewar J."/>
            <person name="Goldberg J."/>
            <person name="Griggs A."/>
            <person name="Gujja S."/>
            <person name="Hansen M."/>
            <person name="Howarth C."/>
            <person name="Imamovic A."/>
            <person name="Ireland A."/>
            <person name="Larimer J."/>
            <person name="McCowan C."/>
            <person name="Murphy C."/>
            <person name="Pearson M."/>
            <person name="Poon T.W."/>
            <person name="Priest M."/>
            <person name="Roberts A."/>
            <person name="Saif S."/>
            <person name="Shea T."/>
            <person name="Sykes S."/>
            <person name="Wortman J."/>
            <person name="Nusbaum C."/>
            <person name="Birren B."/>
        </authorList>
    </citation>
    <scope>NUCLEOTIDE SEQUENCE [LARGE SCALE GENOMIC DNA]</scope>
    <source>
        <strain evidence="1">CHvinca01</strain>
    </source>
</reference>
<evidence type="ECO:0000313" key="1">
    <source>
        <dbReference type="EMBL" id="ETL78927.1"/>
    </source>
</evidence>
<name>W2K1C9_PHYNI</name>
<dbReference type="VEuPathDB" id="FungiDB:PPTG_24367"/>
<gene>
    <name evidence="1" type="ORF">L917_20345</name>
</gene>
<organism evidence="1">
    <name type="scientific">Phytophthora nicotianae</name>
    <name type="common">Potato buckeye rot agent</name>
    <name type="synonym">Phytophthora parasitica</name>
    <dbReference type="NCBI Taxonomy" id="4792"/>
    <lineage>
        <taxon>Eukaryota</taxon>
        <taxon>Sar</taxon>
        <taxon>Stramenopiles</taxon>
        <taxon>Oomycota</taxon>
        <taxon>Peronosporomycetes</taxon>
        <taxon>Peronosporales</taxon>
        <taxon>Peronosporaceae</taxon>
        <taxon>Phytophthora</taxon>
    </lineage>
</organism>
<proteinExistence type="predicted"/>
<sequence length="94" mass="10671">TATIELIWAQAKKSIAKAPASNAVDLNIKVAESFEKVRSKHWVDVYRSVQKVENTYFTKIEECDLGSNSDYDTAIKEEEEEKGALDVDSEDWDE</sequence>
<protein>
    <submittedName>
        <fullName evidence="1">Uncharacterized protein</fullName>
    </submittedName>
</protein>
<feature type="non-terminal residue" evidence="1">
    <location>
        <position position="1"/>
    </location>
</feature>
<dbReference type="AlphaFoldDB" id="W2K1C9"/>